<feature type="domain" description="V-SNARE coiled-coil homology" evidence="4">
    <location>
        <begin position="144"/>
        <end position="208"/>
    </location>
</feature>
<comment type="caution">
    <text evidence="5">The sequence shown here is derived from an EMBL/GenBank/DDBJ whole genome shotgun (WGS) entry which is preliminary data.</text>
</comment>
<keyword evidence="3" id="KW-0175">Coiled coil</keyword>
<evidence type="ECO:0000256" key="1">
    <source>
        <dbReference type="ARBA" id="ARBA00004496"/>
    </source>
</evidence>
<dbReference type="SUPFAM" id="SSF58038">
    <property type="entry name" value="SNARE fusion complex"/>
    <property type="match status" value="1"/>
</dbReference>
<sequence>IPESLPLLHDKVLAAAAMAAISFSSNQKKKQGTAPGILGGFVKGFKGGKVKNTMDPIAKTQSNFSHLEGTFLKDPFPDPPPTTTTNQESLDLDIDDIEIDEPVSAGSASVHVVHNNEREKRTERERLFGGEGADEKPRLRTREEIIATYRKAGDASSVAGQARNKLLERQEKLEKISQRTEELRNGAEDFASLANELVKTLERRKWWQI</sequence>
<dbReference type="GO" id="GO:0005096">
    <property type="term" value="F:GTPase activator activity"/>
    <property type="evidence" value="ECO:0007669"/>
    <property type="project" value="TreeGrafter"/>
</dbReference>
<dbReference type="GO" id="GO:0006887">
    <property type="term" value="P:exocytosis"/>
    <property type="evidence" value="ECO:0007669"/>
    <property type="project" value="TreeGrafter"/>
</dbReference>
<dbReference type="Gene3D" id="1.20.5.110">
    <property type="match status" value="1"/>
</dbReference>
<dbReference type="PROSITE" id="PS50892">
    <property type="entry name" value="V_SNARE"/>
    <property type="match status" value="1"/>
</dbReference>
<evidence type="ECO:0000313" key="5">
    <source>
        <dbReference type="EMBL" id="KAK2980017.1"/>
    </source>
</evidence>
<keyword evidence="6" id="KW-1185">Reference proteome</keyword>
<dbReference type="Proteomes" id="UP001187471">
    <property type="component" value="Unassembled WGS sequence"/>
</dbReference>
<evidence type="ECO:0000256" key="2">
    <source>
        <dbReference type="ARBA" id="ARBA00022490"/>
    </source>
</evidence>
<organism evidence="5 6">
    <name type="scientific">Escallonia rubra</name>
    <dbReference type="NCBI Taxonomy" id="112253"/>
    <lineage>
        <taxon>Eukaryota</taxon>
        <taxon>Viridiplantae</taxon>
        <taxon>Streptophyta</taxon>
        <taxon>Embryophyta</taxon>
        <taxon>Tracheophyta</taxon>
        <taxon>Spermatophyta</taxon>
        <taxon>Magnoliopsida</taxon>
        <taxon>eudicotyledons</taxon>
        <taxon>Gunneridae</taxon>
        <taxon>Pentapetalae</taxon>
        <taxon>asterids</taxon>
        <taxon>campanulids</taxon>
        <taxon>Escalloniales</taxon>
        <taxon>Escalloniaceae</taxon>
        <taxon>Escallonia</taxon>
    </lineage>
</organism>
<accession>A0AA88R0X6</accession>
<dbReference type="CDD" id="cd15873">
    <property type="entry name" value="R-SNARE_STXBP5_6"/>
    <property type="match status" value="1"/>
</dbReference>
<dbReference type="GO" id="GO:0005886">
    <property type="term" value="C:plasma membrane"/>
    <property type="evidence" value="ECO:0007669"/>
    <property type="project" value="TreeGrafter"/>
</dbReference>
<dbReference type="InterPro" id="IPR042855">
    <property type="entry name" value="V_SNARE_CC"/>
</dbReference>
<name>A0AA88R0X6_9ASTE</name>
<dbReference type="GO" id="GO:0045159">
    <property type="term" value="F:myosin II binding"/>
    <property type="evidence" value="ECO:0007669"/>
    <property type="project" value="TreeGrafter"/>
</dbReference>
<dbReference type="AlphaFoldDB" id="A0AA88R0X6"/>
<keyword evidence="2" id="KW-0963">Cytoplasm</keyword>
<dbReference type="GO" id="GO:0019905">
    <property type="term" value="F:syntaxin binding"/>
    <property type="evidence" value="ECO:0007669"/>
    <property type="project" value="TreeGrafter"/>
</dbReference>
<dbReference type="GO" id="GO:0006893">
    <property type="term" value="P:Golgi to plasma membrane transport"/>
    <property type="evidence" value="ECO:0007669"/>
    <property type="project" value="TreeGrafter"/>
</dbReference>
<dbReference type="PANTHER" id="PTHR10241:SF25">
    <property type="entry name" value="TOMOSYN, ISOFORM C"/>
    <property type="match status" value="1"/>
</dbReference>
<feature type="non-terminal residue" evidence="5">
    <location>
        <position position="209"/>
    </location>
</feature>
<dbReference type="EMBL" id="JAVXUO010001690">
    <property type="protein sequence ID" value="KAK2980017.1"/>
    <property type="molecule type" value="Genomic_DNA"/>
</dbReference>
<dbReference type="PANTHER" id="PTHR10241">
    <property type="entry name" value="LETHAL 2 GIANT LARVAE PROTEIN"/>
    <property type="match status" value="1"/>
</dbReference>
<dbReference type="Pfam" id="PF00957">
    <property type="entry name" value="Synaptobrevin"/>
    <property type="match status" value="1"/>
</dbReference>
<gene>
    <name evidence="5" type="ORF">RJ640_020043</name>
</gene>
<protein>
    <recommendedName>
        <fullName evidence="4">V-SNARE coiled-coil homology domain-containing protein</fullName>
    </recommendedName>
</protein>
<reference evidence="5" key="1">
    <citation type="submission" date="2022-12" db="EMBL/GenBank/DDBJ databases">
        <title>Draft genome assemblies for two species of Escallonia (Escalloniales).</title>
        <authorList>
            <person name="Chanderbali A."/>
            <person name="Dervinis C."/>
            <person name="Anghel I."/>
            <person name="Soltis D."/>
            <person name="Soltis P."/>
            <person name="Zapata F."/>
        </authorList>
    </citation>
    <scope>NUCLEOTIDE SEQUENCE</scope>
    <source>
        <strain evidence="5">UCBG92.1500</strain>
        <tissue evidence="5">Leaf</tissue>
    </source>
</reference>
<evidence type="ECO:0000313" key="6">
    <source>
        <dbReference type="Proteomes" id="UP001187471"/>
    </source>
</evidence>
<comment type="subcellular location">
    <subcellularLocation>
        <location evidence="1">Cytoplasm</location>
    </subcellularLocation>
</comment>
<proteinExistence type="predicted"/>
<evidence type="ECO:0000256" key="3">
    <source>
        <dbReference type="PROSITE-ProRule" id="PRU00290"/>
    </source>
</evidence>
<evidence type="ECO:0000259" key="4">
    <source>
        <dbReference type="PROSITE" id="PS50892"/>
    </source>
</evidence>
<dbReference type="GO" id="GO:0005737">
    <property type="term" value="C:cytoplasm"/>
    <property type="evidence" value="ECO:0007669"/>
    <property type="project" value="UniProtKB-SubCell"/>
</dbReference>